<sequence>MRYVVTIAGSDRGGACMVDVALQWWFMQCLP</sequence>
<dbReference type="EMBL" id="HF936670">
    <property type="protein sequence ID" value="CCX34966.1"/>
    <property type="molecule type" value="Genomic_DNA"/>
</dbReference>
<evidence type="ECO:0000313" key="2">
    <source>
        <dbReference type="Proteomes" id="UP000018144"/>
    </source>
</evidence>
<organism evidence="1 2">
    <name type="scientific">Pyronema omphalodes (strain CBS 100304)</name>
    <name type="common">Pyronema confluens</name>
    <dbReference type="NCBI Taxonomy" id="1076935"/>
    <lineage>
        <taxon>Eukaryota</taxon>
        <taxon>Fungi</taxon>
        <taxon>Dikarya</taxon>
        <taxon>Ascomycota</taxon>
        <taxon>Pezizomycotina</taxon>
        <taxon>Pezizomycetes</taxon>
        <taxon>Pezizales</taxon>
        <taxon>Pyronemataceae</taxon>
        <taxon>Pyronema</taxon>
    </lineage>
</organism>
<accession>U4LS04</accession>
<dbReference type="AlphaFoldDB" id="U4LS04"/>
<name>U4LS04_PYROM</name>
<dbReference type="Proteomes" id="UP000018144">
    <property type="component" value="Unassembled WGS sequence"/>
</dbReference>
<evidence type="ECO:0000313" key="1">
    <source>
        <dbReference type="EMBL" id="CCX34966.1"/>
    </source>
</evidence>
<gene>
    <name evidence="1" type="ORF">PCON_04642</name>
</gene>
<protein>
    <submittedName>
        <fullName evidence="1">Uncharacterized protein</fullName>
    </submittedName>
</protein>
<proteinExistence type="predicted"/>
<keyword evidence="2" id="KW-1185">Reference proteome</keyword>
<reference evidence="1 2" key="1">
    <citation type="journal article" date="2013" name="PLoS Genet.">
        <title>The genome and development-dependent transcriptomes of Pyronema confluens: a window into fungal evolution.</title>
        <authorList>
            <person name="Traeger S."/>
            <person name="Altegoer F."/>
            <person name="Freitag M."/>
            <person name="Gabaldon T."/>
            <person name="Kempken F."/>
            <person name="Kumar A."/>
            <person name="Marcet-Houben M."/>
            <person name="Poggeler S."/>
            <person name="Stajich J.E."/>
            <person name="Nowrousian M."/>
        </authorList>
    </citation>
    <scope>NUCLEOTIDE SEQUENCE [LARGE SCALE GENOMIC DNA]</scope>
    <source>
        <strain evidence="2">CBS 100304</strain>
        <tissue evidence="1">Vegetative mycelium</tissue>
    </source>
</reference>